<name>A0A8B6M4L2_METTU</name>
<protein>
    <submittedName>
        <fullName evidence="1">Uncharacterized protein</fullName>
    </submittedName>
</protein>
<reference evidence="1 2" key="1">
    <citation type="submission" date="2019-05" db="EMBL/GenBank/DDBJ databases">
        <authorList>
            <person name="Farhan Ul Haque M."/>
        </authorList>
    </citation>
    <scope>NUCLEOTIDE SEQUENCE [LARGE SCALE GENOMIC DNA]</scope>
    <source>
        <strain evidence="1">2</strain>
    </source>
</reference>
<sequence>MCATALEIFTRAAAGEENGEVGLVAEYLAFFLDGPFNAPRKHVGAATPYA</sequence>
<evidence type="ECO:0000313" key="2">
    <source>
        <dbReference type="Proteomes" id="UP000485880"/>
    </source>
</evidence>
<gene>
    <name evidence="1" type="ORF">MPC4_150085</name>
</gene>
<keyword evidence="2" id="KW-1185">Reference proteome</keyword>
<proteinExistence type="predicted"/>
<dbReference type="Proteomes" id="UP000485880">
    <property type="component" value="Unassembled WGS sequence"/>
</dbReference>
<dbReference type="EMBL" id="CABFMQ020000057">
    <property type="protein sequence ID" value="VTZ49303.1"/>
    <property type="molecule type" value="Genomic_DNA"/>
</dbReference>
<organism evidence="1 2">
    <name type="scientific">Methylocella tundrae</name>
    <dbReference type="NCBI Taxonomy" id="227605"/>
    <lineage>
        <taxon>Bacteria</taxon>
        <taxon>Pseudomonadati</taxon>
        <taxon>Pseudomonadota</taxon>
        <taxon>Alphaproteobacteria</taxon>
        <taxon>Hyphomicrobiales</taxon>
        <taxon>Beijerinckiaceae</taxon>
        <taxon>Methylocella</taxon>
    </lineage>
</organism>
<dbReference type="RefSeq" id="WP_174511680.1">
    <property type="nucleotide sequence ID" value="NZ_CABFMQ020000057.1"/>
</dbReference>
<comment type="caution">
    <text evidence="1">The sequence shown here is derived from an EMBL/GenBank/DDBJ whole genome shotgun (WGS) entry which is preliminary data.</text>
</comment>
<evidence type="ECO:0000313" key="1">
    <source>
        <dbReference type="EMBL" id="VTZ49303.1"/>
    </source>
</evidence>
<dbReference type="AlphaFoldDB" id="A0A8B6M4L2"/>
<accession>A0A8B6M4L2</accession>